<dbReference type="Pfam" id="PF00551">
    <property type="entry name" value="Formyl_trans_N"/>
    <property type="match status" value="1"/>
</dbReference>
<organism evidence="8 9">
    <name type="scientific">Falsarthrobacter nasiphocae</name>
    <dbReference type="NCBI Taxonomy" id="189863"/>
    <lineage>
        <taxon>Bacteria</taxon>
        <taxon>Bacillati</taxon>
        <taxon>Actinomycetota</taxon>
        <taxon>Actinomycetes</taxon>
        <taxon>Micrococcales</taxon>
        <taxon>Micrococcaceae</taxon>
        <taxon>Falsarthrobacter</taxon>
    </lineage>
</organism>
<dbReference type="HAMAP" id="MF_01930">
    <property type="entry name" value="PurN"/>
    <property type="match status" value="1"/>
</dbReference>
<keyword evidence="9" id="KW-1185">Reference proteome</keyword>
<comment type="function">
    <text evidence="6">Catalyzes the transfer of a formyl group from 10-formyltetrahydrofolate to 5-phospho-ribosyl-glycinamide (GAR), producing 5-phospho-ribosyl-N-formylglycinamide (FGAR) and tetrahydrofolate.</text>
</comment>
<accession>A0AAE4C7S0</accession>
<keyword evidence="2 6" id="KW-0808">Transferase</keyword>
<sequence>MRIVVLVSGSGSNLQAIIDAVSKGRLDVEIAAVGSDRPGILGLERAEAAGLPTFVVAPKDFESRAEWDAELTRQCAAHAPDMIVSAGFMRIVSGSFIDAVGGRYLNTHPALLPAFPGAHGVRDALAYGVKVTGCTVHWADEGVDTGPIIAQRAVEVRPDDTEESLHERIKVEEREMLVDVLRDLAASAE</sequence>
<dbReference type="Proteomes" id="UP001247307">
    <property type="component" value="Unassembled WGS sequence"/>
</dbReference>
<comment type="similarity">
    <text evidence="4 6">Belongs to the GART family.</text>
</comment>
<dbReference type="InterPro" id="IPR001555">
    <property type="entry name" value="GART_AS"/>
</dbReference>
<evidence type="ECO:0000256" key="5">
    <source>
        <dbReference type="ARBA" id="ARBA00047664"/>
    </source>
</evidence>
<feature type="binding site" evidence="6">
    <location>
        <position position="106"/>
    </location>
    <ligand>
        <name>(6R)-10-formyltetrahydrofolate</name>
        <dbReference type="ChEBI" id="CHEBI:195366"/>
    </ligand>
</feature>
<evidence type="ECO:0000256" key="3">
    <source>
        <dbReference type="ARBA" id="ARBA00022755"/>
    </source>
</evidence>
<dbReference type="Gene3D" id="3.40.50.170">
    <property type="entry name" value="Formyl transferase, N-terminal domain"/>
    <property type="match status" value="1"/>
</dbReference>
<dbReference type="EC" id="2.1.2.2" evidence="6"/>
<dbReference type="SUPFAM" id="SSF53328">
    <property type="entry name" value="Formyltransferase"/>
    <property type="match status" value="1"/>
</dbReference>
<evidence type="ECO:0000313" key="9">
    <source>
        <dbReference type="Proteomes" id="UP001247307"/>
    </source>
</evidence>
<protein>
    <recommendedName>
        <fullName evidence="6">Phosphoribosylglycinamide formyltransferase</fullName>
        <ecNumber evidence="6">2.1.2.2</ecNumber>
    </recommendedName>
    <alternativeName>
        <fullName evidence="6">5'-phosphoribosylglycinamide transformylase</fullName>
    </alternativeName>
    <alternativeName>
        <fullName evidence="6">GAR transformylase</fullName>
        <shortName evidence="6">GART</shortName>
    </alternativeName>
</protein>
<dbReference type="NCBIfam" id="TIGR00639">
    <property type="entry name" value="PurN"/>
    <property type="match status" value="1"/>
</dbReference>
<dbReference type="InterPro" id="IPR002376">
    <property type="entry name" value="Formyl_transf_N"/>
</dbReference>
<dbReference type="GO" id="GO:0004644">
    <property type="term" value="F:phosphoribosylglycinamide formyltransferase activity"/>
    <property type="evidence" value="ECO:0007669"/>
    <property type="project" value="UniProtKB-UniRule"/>
</dbReference>
<dbReference type="GO" id="GO:0006189">
    <property type="term" value="P:'de novo' IMP biosynthetic process"/>
    <property type="evidence" value="ECO:0007669"/>
    <property type="project" value="UniProtKB-UniRule"/>
</dbReference>
<dbReference type="CDD" id="cd08645">
    <property type="entry name" value="FMT_core_GART"/>
    <property type="match status" value="1"/>
</dbReference>
<dbReference type="EMBL" id="JAVDUI010000001">
    <property type="protein sequence ID" value="MDR6891700.1"/>
    <property type="molecule type" value="Genomic_DNA"/>
</dbReference>
<evidence type="ECO:0000259" key="7">
    <source>
        <dbReference type="Pfam" id="PF00551"/>
    </source>
</evidence>
<feature type="binding site" evidence="6">
    <location>
        <begin position="11"/>
        <end position="13"/>
    </location>
    <ligand>
        <name>N(1)-(5-phospho-beta-D-ribosyl)glycinamide</name>
        <dbReference type="ChEBI" id="CHEBI:143788"/>
    </ligand>
</feature>
<dbReference type="AlphaFoldDB" id="A0AAE4C7S0"/>
<gene>
    <name evidence="6" type="primary">purN</name>
    <name evidence="8" type="ORF">J2S35_000640</name>
</gene>
<dbReference type="PANTHER" id="PTHR43369:SF2">
    <property type="entry name" value="PHOSPHORIBOSYLGLYCINAMIDE FORMYLTRANSFERASE"/>
    <property type="match status" value="1"/>
</dbReference>
<comment type="caution">
    <text evidence="8">The sequence shown here is derived from an EMBL/GenBank/DDBJ whole genome shotgun (WGS) entry which is preliminary data.</text>
</comment>
<feature type="domain" description="Formyl transferase N-terminal" evidence="7">
    <location>
        <begin position="1"/>
        <end position="181"/>
    </location>
</feature>
<name>A0AAE4C7S0_9MICC</name>
<dbReference type="GO" id="GO:0005829">
    <property type="term" value="C:cytosol"/>
    <property type="evidence" value="ECO:0007669"/>
    <property type="project" value="TreeGrafter"/>
</dbReference>
<keyword evidence="3 6" id="KW-0658">Purine biosynthesis</keyword>
<evidence type="ECO:0000256" key="4">
    <source>
        <dbReference type="ARBA" id="ARBA00038440"/>
    </source>
</evidence>
<dbReference type="RefSeq" id="WP_309849766.1">
    <property type="nucleotide sequence ID" value="NZ_BAAAIU010000045.1"/>
</dbReference>
<reference evidence="8" key="1">
    <citation type="submission" date="2023-07" db="EMBL/GenBank/DDBJ databases">
        <title>Sequencing the genomes of 1000 actinobacteria strains.</title>
        <authorList>
            <person name="Klenk H.-P."/>
        </authorList>
    </citation>
    <scope>NUCLEOTIDE SEQUENCE</scope>
    <source>
        <strain evidence="8">DSM 13988</strain>
    </source>
</reference>
<proteinExistence type="inferred from homology"/>
<dbReference type="FunFam" id="3.40.50.170:FF:000008">
    <property type="entry name" value="Phosphoribosylglycinamide formyltransferase"/>
    <property type="match status" value="1"/>
</dbReference>
<feature type="binding site" evidence="6">
    <location>
        <begin position="89"/>
        <end position="92"/>
    </location>
    <ligand>
        <name>(6R)-10-formyltetrahydrofolate</name>
        <dbReference type="ChEBI" id="CHEBI:195366"/>
    </ligand>
</feature>
<comment type="pathway">
    <text evidence="1 6">Purine metabolism; IMP biosynthesis via de novo pathway; N(2)-formyl-N(1)-(5-phospho-D-ribosyl)glycinamide from N(1)-(5-phospho-D-ribosyl)glycinamide (10-formyl THF route): step 1/1.</text>
</comment>
<feature type="binding site" evidence="6">
    <location>
        <position position="64"/>
    </location>
    <ligand>
        <name>(6R)-10-formyltetrahydrofolate</name>
        <dbReference type="ChEBI" id="CHEBI:195366"/>
    </ligand>
</feature>
<evidence type="ECO:0000256" key="1">
    <source>
        <dbReference type="ARBA" id="ARBA00005054"/>
    </source>
</evidence>
<comment type="catalytic activity">
    <reaction evidence="5 6">
        <text>N(1)-(5-phospho-beta-D-ribosyl)glycinamide + (6R)-10-formyltetrahydrofolate = N(2)-formyl-N(1)-(5-phospho-beta-D-ribosyl)glycinamide + (6S)-5,6,7,8-tetrahydrofolate + H(+)</text>
        <dbReference type="Rhea" id="RHEA:15053"/>
        <dbReference type="ChEBI" id="CHEBI:15378"/>
        <dbReference type="ChEBI" id="CHEBI:57453"/>
        <dbReference type="ChEBI" id="CHEBI:143788"/>
        <dbReference type="ChEBI" id="CHEBI:147286"/>
        <dbReference type="ChEBI" id="CHEBI:195366"/>
        <dbReference type="EC" id="2.1.2.2"/>
    </reaction>
</comment>
<evidence type="ECO:0000256" key="2">
    <source>
        <dbReference type="ARBA" id="ARBA00022679"/>
    </source>
</evidence>
<evidence type="ECO:0000256" key="6">
    <source>
        <dbReference type="HAMAP-Rule" id="MF_01930"/>
    </source>
</evidence>
<feature type="active site" description="Proton donor" evidence="6">
    <location>
        <position position="108"/>
    </location>
</feature>
<evidence type="ECO:0000313" key="8">
    <source>
        <dbReference type="EMBL" id="MDR6891700.1"/>
    </source>
</evidence>
<dbReference type="InterPro" id="IPR036477">
    <property type="entry name" value="Formyl_transf_N_sf"/>
</dbReference>
<feature type="site" description="Raises pKa of active site His" evidence="6">
    <location>
        <position position="144"/>
    </location>
</feature>
<dbReference type="PANTHER" id="PTHR43369">
    <property type="entry name" value="PHOSPHORIBOSYLGLYCINAMIDE FORMYLTRANSFERASE"/>
    <property type="match status" value="1"/>
</dbReference>
<dbReference type="PROSITE" id="PS00373">
    <property type="entry name" value="GART"/>
    <property type="match status" value="1"/>
</dbReference>
<dbReference type="InterPro" id="IPR004607">
    <property type="entry name" value="GART"/>
</dbReference>